<sequence length="382" mass="43335">MSHFFALNFLRRLRTIGLPVEASLRRKTGFVIPTIYNHMMAEMNSGDADTKRQCTRQTIGTHNGSFHCDEALACFLLRQLPEYKDAEIIRTRNQSVLDTCDIVVDVGGVFDPSKHRYDHHQRSFSHSMNSLRPAKPWTTKLSSAGLVYLHFGERVLRTIKGLKDADDSKVQAIYDKVYENFIEEVDAIDNGIAQSDEQPRYLITTNLSSRVKHLTPDWMDLSPDEEGGFKKAMELTGLEFLDKVNYYNTSWWPARELVESALDGRFEVDSSGEVLVFSQGGCPWKEHLYALEEAKKIETPVKYVLYTDQNGKWRVQCVPVSSNSFSNRLSLPEKWRGIRNEELCTLSGIPGCIFVHANGFIGGNETHEGALQMARTSLAQSK</sequence>
<dbReference type="GO" id="GO:0005634">
    <property type="term" value="C:nucleus"/>
    <property type="evidence" value="ECO:0007669"/>
    <property type="project" value="TreeGrafter"/>
</dbReference>
<protein>
    <submittedName>
        <fullName evidence="2">Uncharacterized protein</fullName>
    </submittedName>
</protein>
<proteinExistence type="inferred from homology"/>
<evidence type="ECO:0000256" key="1">
    <source>
        <dbReference type="ARBA" id="ARBA00010105"/>
    </source>
</evidence>
<dbReference type="RefSeq" id="XP_038053186.1">
    <property type="nucleotide sequence ID" value="XM_038197258.1"/>
</dbReference>
<reference evidence="2" key="1">
    <citation type="submission" date="2022-11" db="UniProtKB">
        <authorList>
            <consortium name="EnsemblMetazoa"/>
        </authorList>
    </citation>
    <scope>IDENTIFICATION</scope>
</reference>
<evidence type="ECO:0000313" key="2">
    <source>
        <dbReference type="EnsemblMetazoa" id="XP_038053186.1"/>
    </source>
</evidence>
<comment type="similarity">
    <text evidence="1">Belongs to the MYG1 family.</text>
</comment>
<keyword evidence="3" id="KW-1185">Reference proteome</keyword>
<dbReference type="PANTHER" id="PTHR11215:SF1">
    <property type="entry name" value="MYG1 EXONUCLEASE"/>
    <property type="match status" value="1"/>
</dbReference>
<name>A0A913ZQ41_PATMI</name>
<dbReference type="AlphaFoldDB" id="A0A913ZQ41"/>
<evidence type="ECO:0000313" key="3">
    <source>
        <dbReference type="Proteomes" id="UP000887568"/>
    </source>
</evidence>
<dbReference type="CTD" id="60314"/>
<dbReference type="OMA" id="FHCDEVV"/>
<dbReference type="EnsemblMetazoa" id="XM_038197258.1">
    <property type="protein sequence ID" value="XP_038053186.1"/>
    <property type="gene ID" value="LOC119725718"/>
</dbReference>
<organism evidence="2 3">
    <name type="scientific">Patiria miniata</name>
    <name type="common">Bat star</name>
    <name type="synonym">Asterina miniata</name>
    <dbReference type="NCBI Taxonomy" id="46514"/>
    <lineage>
        <taxon>Eukaryota</taxon>
        <taxon>Metazoa</taxon>
        <taxon>Echinodermata</taxon>
        <taxon>Eleutherozoa</taxon>
        <taxon>Asterozoa</taxon>
        <taxon>Asteroidea</taxon>
        <taxon>Valvatacea</taxon>
        <taxon>Valvatida</taxon>
        <taxon>Asterinidae</taxon>
        <taxon>Patiria</taxon>
    </lineage>
</organism>
<dbReference type="GO" id="GO:0005737">
    <property type="term" value="C:cytoplasm"/>
    <property type="evidence" value="ECO:0007669"/>
    <property type="project" value="TreeGrafter"/>
</dbReference>
<dbReference type="PANTHER" id="PTHR11215">
    <property type="entry name" value="METAL DEPENDENT HYDROLASE - RELATED"/>
    <property type="match status" value="1"/>
</dbReference>
<dbReference type="Proteomes" id="UP000887568">
    <property type="component" value="Unplaced"/>
</dbReference>
<dbReference type="Pfam" id="PF03690">
    <property type="entry name" value="MYG1_exonuc"/>
    <property type="match status" value="1"/>
</dbReference>
<dbReference type="InterPro" id="IPR003226">
    <property type="entry name" value="MYG1_exonuclease"/>
</dbReference>
<dbReference type="GeneID" id="119725718"/>
<accession>A0A913ZQ41</accession>
<dbReference type="OrthoDB" id="10265310at2759"/>